<proteinExistence type="predicted"/>
<feature type="compositionally biased region" description="Acidic residues" evidence="1">
    <location>
        <begin position="216"/>
        <end position="245"/>
    </location>
</feature>
<dbReference type="EMBL" id="JWZX01002894">
    <property type="protein sequence ID" value="KOO26078.1"/>
    <property type="molecule type" value="Genomic_DNA"/>
</dbReference>
<sequence>MADEAWLESVAMRPMLEALLESVCKDKPDVLLAYAIVWLRACYPQQASAALCLPPPVEWRSRTDVDPSAEGLTAYLKEIYATDILEGILERAIRSQPANVVAFVLDECAAMLTGVSRASGVIGGGGGNGGLAGGYVGQMFDATIDGSAPQHTDAPALFEAVAASEVEQHAKPPESIARLDAYLEASFLFRSLDGGMRRALPFHSKSPHRGLGLADGFEEGGLDDGFEDDGLDDGFEEGDLDDGFE</sequence>
<evidence type="ECO:0000313" key="2">
    <source>
        <dbReference type="EMBL" id="KOO26078.1"/>
    </source>
</evidence>
<dbReference type="Proteomes" id="UP000037460">
    <property type="component" value="Unassembled WGS sequence"/>
</dbReference>
<evidence type="ECO:0000313" key="3">
    <source>
        <dbReference type="Proteomes" id="UP000037460"/>
    </source>
</evidence>
<keyword evidence="3" id="KW-1185">Reference proteome</keyword>
<protein>
    <submittedName>
        <fullName evidence="2">Uncharacterized protein</fullName>
    </submittedName>
</protein>
<accession>A0A0M0JIM7</accession>
<name>A0A0M0JIM7_9EUKA</name>
<organism evidence="2 3">
    <name type="scientific">Chrysochromulina tobinii</name>
    <dbReference type="NCBI Taxonomy" id="1460289"/>
    <lineage>
        <taxon>Eukaryota</taxon>
        <taxon>Haptista</taxon>
        <taxon>Haptophyta</taxon>
        <taxon>Prymnesiophyceae</taxon>
        <taxon>Prymnesiales</taxon>
        <taxon>Chrysochromulinaceae</taxon>
        <taxon>Chrysochromulina</taxon>
    </lineage>
</organism>
<dbReference type="AlphaFoldDB" id="A0A0M0JIM7"/>
<reference evidence="3" key="1">
    <citation type="journal article" date="2015" name="PLoS Genet.">
        <title>Genome Sequence and Transcriptome Analyses of Chrysochromulina tobin: Metabolic Tools for Enhanced Algal Fitness in the Prominent Order Prymnesiales (Haptophyceae).</title>
        <authorList>
            <person name="Hovde B.T."/>
            <person name="Deodato C.R."/>
            <person name="Hunsperger H.M."/>
            <person name="Ryken S.A."/>
            <person name="Yost W."/>
            <person name="Jha R.K."/>
            <person name="Patterson J."/>
            <person name="Monnat R.J. Jr."/>
            <person name="Barlow S.B."/>
            <person name="Starkenburg S.R."/>
            <person name="Cattolico R.A."/>
        </authorList>
    </citation>
    <scope>NUCLEOTIDE SEQUENCE</scope>
    <source>
        <strain evidence="3">CCMP291</strain>
    </source>
</reference>
<evidence type="ECO:0000256" key="1">
    <source>
        <dbReference type="SAM" id="MobiDB-lite"/>
    </source>
</evidence>
<comment type="caution">
    <text evidence="2">The sequence shown here is derived from an EMBL/GenBank/DDBJ whole genome shotgun (WGS) entry which is preliminary data.</text>
</comment>
<dbReference type="OrthoDB" id="417078at2759"/>
<feature type="region of interest" description="Disordered" evidence="1">
    <location>
        <begin position="210"/>
        <end position="245"/>
    </location>
</feature>
<gene>
    <name evidence="2" type="ORF">Ctob_001758</name>
</gene>